<evidence type="ECO:0000313" key="4">
    <source>
        <dbReference type="Proteomes" id="UP001205612"/>
    </source>
</evidence>
<organism evidence="3 4">
    <name type="scientific">Streptomyces pyxinicus</name>
    <dbReference type="NCBI Taxonomy" id="2970331"/>
    <lineage>
        <taxon>Bacteria</taxon>
        <taxon>Bacillati</taxon>
        <taxon>Actinomycetota</taxon>
        <taxon>Actinomycetes</taxon>
        <taxon>Kitasatosporales</taxon>
        <taxon>Streptomycetaceae</taxon>
        <taxon>Streptomyces</taxon>
    </lineage>
</organism>
<feature type="region of interest" description="Disordered" evidence="1">
    <location>
        <begin position="1"/>
        <end position="23"/>
    </location>
</feature>
<feature type="domain" description="DUF397" evidence="2">
    <location>
        <begin position="13"/>
        <end position="66"/>
    </location>
</feature>
<dbReference type="Pfam" id="PF04149">
    <property type="entry name" value="DUF397"/>
    <property type="match status" value="1"/>
</dbReference>
<sequence length="68" mass="7322">MKHGNRIDPDSVAWRKSSYSNDEGGDCVEVTDAVPSLVPVRDSKNPGGPFLLIPVRAWGPFVSAIKGQ</sequence>
<evidence type="ECO:0000256" key="1">
    <source>
        <dbReference type="SAM" id="MobiDB-lite"/>
    </source>
</evidence>
<dbReference type="Proteomes" id="UP001205612">
    <property type="component" value="Unassembled WGS sequence"/>
</dbReference>
<accession>A0ABT2B8D9</accession>
<keyword evidence="4" id="KW-1185">Reference proteome</keyword>
<evidence type="ECO:0000313" key="3">
    <source>
        <dbReference type="EMBL" id="MCS0604780.1"/>
    </source>
</evidence>
<proteinExistence type="predicted"/>
<dbReference type="InterPro" id="IPR007278">
    <property type="entry name" value="DUF397"/>
</dbReference>
<gene>
    <name evidence="3" type="ORF">NX794_26710</name>
</gene>
<reference evidence="3 4" key="1">
    <citation type="submission" date="2022-08" db="EMBL/GenBank/DDBJ databases">
        <authorList>
            <person name="Somphong A."/>
            <person name="Phongsopitanun W."/>
        </authorList>
    </citation>
    <scope>NUCLEOTIDE SEQUENCE [LARGE SCALE GENOMIC DNA]</scope>
    <source>
        <strain evidence="3 4">LP11</strain>
    </source>
</reference>
<evidence type="ECO:0000259" key="2">
    <source>
        <dbReference type="Pfam" id="PF04149"/>
    </source>
</evidence>
<comment type="caution">
    <text evidence="3">The sequence shown here is derived from an EMBL/GenBank/DDBJ whole genome shotgun (WGS) entry which is preliminary data.</text>
</comment>
<name>A0ABT2B8D9_9ACTN</name>
<protein>
    <submittedName>
        <fullName evidence="3">DUF397 domain-containing protein</fullName>
    </submittedName>
</protein>
<dbReference type="RefSeq" id="WP_258781562.1">
    <property type="nucleotide sequence ID" value="NZ_JANUGP010000024.1"/>
</dbReference>
<dbReference type="EMBL" id="JANUGP010000024">
    <property type="protein sequence ID" value="MCS0604780.1"/>
    <property type="molecule type" value="Genomic_DNA"/>
</dbReference>